<feature type="chain" id="PRO_5033993830" description="peptidylprolyl isomerase" evidence="4">
    <location>
        <begin position="20"/>
        <end position="287"/>
    </location>
</feature>
<dbReference type="RefSeq" id="WP_147389670.1">
    <property type="nucleotide sequence ID" value="NZ_AQHF01000020.1"/>
</dbReference>
<accession>A0A8I0MTZ1</accession>
<feature type="signal peptide" evidence="4">
    <location>
        <begin position="1"/>
        <end position="19"/>
    </location>
</feature>
<dbReference type="CDD" id="cd00317">
    <property type="entry name" value="cyclophilin"/>
    <property type="match status" value="1"/>
</dbReference>
<proteinExistence type="predicted"/>
<keyword evidence="3 6" id="KW-0413">Isomerase</keyword>
<dbReference type="EC" id="5.2.1.8" evidence="1"/>
<reference evidence="6 7" key="1">
    <citation type="submission" date="2015-06" db="EMBL/GenBank/DDBJ databases">
        <title>Genome sequence of Pseudoalteromonas peptidolytica.</title>
        <authorList>
            <person name="Xie B.-B."/>
            <person name="Rong J.-C."/>
            <person name="Qin Q.-L."/>
            <person name="Zhang Y.-Z."/>
        </authorList>
    </citation>
    <scope>NUCLEOTIDE SEQUENCE [LARGE SCALE GENOMIC DNA]</scope>
    <source>
        <strain evidence="6 7">F12-50-A1</strain>
    </source>
</reference>
<dbReference type="PROSITE" id="PS50072">
    <property type="entry name" value="CSA_PPIASE_2"/>
    <property type="match status" value="1"/>
</dbReference>
<feature type="domain" description="PPIase cyclophilin-type" evidence="5">
    <location>
        <begin position="54"/>
        <end position="235"/>
    </location>
</feature>
<dbReference type="SUPFAM" id="SSF50891">
    <property type="entry name" value="Cyclophilin-like"/>
    <property type="match status" value="1"/>
</dbReference>
<keyword evidence="2" id="KW-0697">Rotamase</keyword>
<dbReference type="AlphaFoldDB" id="A0A8I0MTZ1"/>
<organism evidence="6 7">
    <name type="scientific">Pseudoalteromonas peptidolytica F12-50-A1</name>
    <dbReference type="NCBI Taxonomy" id="1315280"/>
    <lineage>
        <taxon>Bacteria</taxon>
        <taxon>Pseudomonadati</taxon>
        <taxon>Pseudomonadota</taxon>
        <taxon>Gammaproteobacteria</taxon>
        <taxon>Alteromonadales</taxon>
        <taxon>Pseudoalteromonadaceae</taxon>
        <taxon>Pseudoalteromonas</taxon>
    </lineage>
</organism>
<dbReference type="Pfam" id="PF00160">
    <property type="entry name" value="Pro_isomerase"/>
    <property type="match status" value="1"/>
</dbReference>
<evidence type="ECO:0000256" key="3">
    <source>
        <dbReference type="ARBA" id="ARBA00023235"/>
    </source>
</evidence>
<evidence type="ECO:0000313" key="7">
    <source>
        <dbReference type="Proteomes" id="UP000660708"/>
    </source>
</evidence>
<keyword evidence="4" id="KW-0732">Signal</keyword>
<dbReference type="Proteomes" id="UP000660708">
    <property type="component" value="Unassembled WGS sequence"/>
</dbReference>
<dbReference type="GO" id="GO:0003755">
    <property type="term" value="F:peptidyl-prolyl cis-trans isomerase activity"/>
    <property type="evidence" value="ECO:0007669"/>
    <property type="project" value="UniProtKB-KW"/>
</dbReference>
<evidence type="ECO:0000256" key="2">
    <source>
        <dbReference type="ARBA" id="ARBA00023110"/>
    </source>
</evidence>
<dbReference type="InterPro" id="IPR044666">
    <property type="entry name" value="Cyclophilin_A-like"/>
</dbReference>
<sequence>MKKALILTACITASSIVAATPYTKSPSEVVAGAKKSDWQELDPQNILKIKLQTGPVYISLNSELAPNHVANIKALAREGFYTNLNMYRFVENFVAQGGDMSDKKIPQKGKKTIAAEFYHSTDSGLPITSVQAVDGYAPRTGFRNGFAVAQNQSGTKTWMTHCVGAFAMARSNDVNSGGTEFYITLTPQRYLDKNTTVFGQLLSGMEHVQQLKRQPVAGQAYNVIEGVSVLADVKNAPTFKRLRTDTEVFAELISARKNRAGEWFVDTPNHTDVCSVPVPVEMQEAAN</sequence>
<protein>
    <recommendedName>
        <fullName evidence="1">peptidylprolyl isomerase</fullName>
        <ecNumber evidence="1">5.2.1.8</ecNumber>
    </recommendedName>
</protein>
<dbReference type="EMBL" id="AQHF01000020">
    <property type="protein sequence ID" value="MBE0345696.1"/>
    <property type="molecule type" value="Genomic_DNA"/>
</dbReference>
<name>A0A8I0MTZ1_9GAMM</name>
<dbReference type="InterPro" id="IPR002130">
    <property type="entry name" value="Cyclophilin-type_PPIase_dom"/>
</dbReference>
<dbReference type="Gene3D" id="2.40.100.10">
    <property type="entry name" value="Cyclophilin-like"/>
    <property type="match status" value="1"/>
</dbReference>
<keyword evidence="7" id="KW-1185">Reference proteome</keyword>
<dbReference type="PANTHER" id="PTHR45625:SF4">
    <property type="entry name" value="PEPTIDYLPROLYL ISOMERASE DOMAIN AND WD REPEAT-CONTAINING PROTEIN 1"/>
    <property type="match status" value="1"/>
</dbReference>
<evidence type="ECO:0000259" key="5">
    <source>
        <dbReference type="PROSITE" id="PS50072"/>
    </source>
</evidence>
<comment type="caution">
    <text evidence="6">The sequence shown here is derived from an EMBL/GenBank/DDBJ whole genome shotgun (WGS) entry which is preliminary data.</text>
</comment>
<dbReference type="PANTHER" id="PTHR45625">
    <property type="entry name" value="PEPTIDYL-PROLYL CIS-TRANS ISOMERASE-RELATED"/>
    <property type="match status" value="1"/>
</dbReference>
<evidence type="ECO:0000256" key="1">
    <source>
        <dbReference type="ARBA" id="ARBA00013194"/>
    </source>
</evidence>
<dbReference type="InterPro" id="IPR029000">
    <property type="entry name" value="Cyclophilin-like_dom_sf"/>
</dbReference>
<gene>
    <name evidence="6" type="ORF">PPEP_a0628</name>
</gene>
<evidence type="ECO:0000256" key="4">
    <source>
        <dbReference type="SAM" id="SignalP"/>
    </source>
</evidence>
<evidence type="ECO:0000313" key="6">
    <source>
        <dbReference type="EMBL" id="MBE0345696.1"/>
    </source>
</evidence>